<sequence length="79" mass="9563">MQVGNMELNSQYPQRSDKAWNNYFTRRKKDILKHVKRYQRRSEKRSAQNRNGPIKRRFSPEYFSAHDAKRLKTDCNTDA</sequence>
<accession>W4KML4</accession>
<dbReference type="EMBL" id="KI925454">
    <property type="protein sequence ID" value="ETW86944.1"/>
    <property type="molecule type" value="Genomic_DNA"/>
</dbReference>
<dbReference type="KEGG" id="hir:HETIRDRAFT_431469"/>
<keyword evidence="3" id="KW-1185">Reference proteome</keyword>
<dbReference type="InParanoid" id="W4KML4"/>
<dbReference type="GeneID" id="20674537"/>
<dbReference type="Proteomes" id="UP000030671">
    <property type="component" value="Unassembled WGS sequence"/>
</dbReference>
<proteinExistence type="predicted"/>
<protein>
    <submittedName>
        <fullName evidence="2">Uncharacterized protein</fullName>
    </submittedName>
</protein>
<evidence type="ECO:0000313" key="3">
    <source>
        <dbReference type="Proteomes" id="UP000030671"/>
    </source>
</evidence>
<evidence type="ECO:0000256" key="1">
    <source>
        <dbReference type="SAM" id="MobiDB-lite"/>
    </source>
</evidence>
<feature type="region of interest" description="Disordered" evidence="1">
    <location>
        <begin position="36"/>
        <end position="60"/>
    </location>
</feature>
<evidence type="ECO:0000313" key="2">
    <source>
        <dbReference type="EMBL" id="ETW86944.1"/>
    </source>
</evidence>
<organism evidence="2 3">
    <name type="scientific">Heterobasidion irregulare (strain TC 32-1)</name>
    <dbReference type="NCBI Taxonomy" id="747525"/>
    <lineage>
        <taxon>Eukaryota</taxon>
        <taxon>Fungi</taxon>
        <taxon>Dikarya</taxon>
        <taxon>Basidiomycota</taxon>
        <taxon>Agaricomycotina</taxon>
        <taxon>Agaricomycetes</taxon>
        <taxon>Russulales</taxon>
        <taxon>Bondarzewiaceae</taxon>
        <taxon>Heterobasidion</taxon>
        <taxon>Heterobasidion annosum species complex</taxon>
    </lineage>
</organism>
<dbReference type="AlphaFoldDB" id="W4KML4"/>
<gene>
    <name evidence="2" type="ORF">HETIRDRAFT_431469</name>
</gene>
<reference evidence="2 3" key="1">
    <citation type="journal article" date="2012" name="New Phytol.">
        <title>Insight into trade-off between wood decay and parasitism from the genome of a fungal forest pathogen.</title>
        <authorList>
            <person name="Olson A."/>
            <person name="Aerts A."/>
            <person name="Asiegbu F."/>
            <person name="Belbahri L."/>
            <person name="Bouzid O."/>
            <person name="Broberg A."/>
            <person name="Canback B."/>
            <person name="Coutinho P.M."/>
            <person name="Cullen D."/>
            <person name="Dalman K."/>
            <person name="Deflorio G."/>
            <person name="van Diepen L.T."/>
            <person name="Dunand C."/>
            <person name="Duplessis S."/>
            <person name="Durling M."/>
            <person name="Gonthier P."/>
            <person name="Grimwood J."/>
            <person name="Fossdal C.G."/>
            <person name="Hansson D."/>
            <person name="Henrissat B."/>
            <person name="Hietala A."/>
            <person name="Himmelstrand K."/>
            <person name="Hoffmeister D."/>
            <person name="Hogberg N."/>
            <person name="James T.Y."/>
            <person name="Karlsson M."/>
            <person name="Kohler A."/>
            <person name="Kues U."/>
            <person name="Lee Y.H."/>
            <person name="Lin Y.C."/>
            <person name="Lind M."/>
            <person name="Lindquist E."/>
            <person name="Lombard V."/>
            <person name="Lucas S."/>
            <person name="Lunden K."/>
            <person name="Morin E."/>
            <person name="Murat C."/>
            <person name="Park J."/>
            <person name="Raffaello T."/>
            <person name="Rouze P."/>
            <person name="Salamov A."/>
            <person name="Schmutz J."/>
            <person name="Solheim H."/>
            <person name="Stahlberg J."/>
            <person name="Velez H."/>
            <person name="de Vries R.P."/>
            <person name="Wiebenga A."/>
            <person name="Woodward S."/>
            <person name="Yakovlev I."/>
            <person name="Garbelotto M."/>
            <person name="Martin F."/>
            <person name="Grigoriev I.V."/>
            <person name="Stenlid J."/>
        </authorList>
    </citation>
    <scope>NUCLEOTIDE SEQUENCE [LARGE SCALE GENOMIC DNA]</scope>
    <source>
        <strain evidence="2 3">TC 32-1</strain>
    </source>
</reference>
<dbReference type="RefSeq" id="XP_009540907.1">
    <property type="nucleotide sequence ID" value="XM_009542612.1"/>
</dbReference>
<name>W4KML4_HETIT</name>
<dbReference type="HOGENOM" id="CLU_2606318_0_0_1"/>